<dbReference type="AlphaFoldDB" id="X1DRE3"/>
<comment type="caution">
    <text evidence="1">The sequence shown here is derived from an EMBL/GenBank/DDBJ whole genome shotgun (WGS) entry which is preliminary data.</text>
</comment>
<reference evidence="1" key="1">
    <citation type="journal article" date="2014" name="Front. Microbiol.">
        <title>High frequency of phylogenetically diverse reductive dehalogenase-homologous genes in deep subseafloor sedimentary metagenomes.</title>
        <authorList>
            <person name="Kawai M."/>
            <person name="Futagami T."/>
            <person name="Toyoda A."/>
            <person name="Takaki Y."/>
            <person name="Nishi S."/>
            <person name="Hori S."/>
            <person name="Arai W."/>
            <person name="Tsubouchi T."/>
            <person name="Morono Y."/>
            <person name="Uchiyama I."/>
            <person name="Ito T."/>
            <person name="Fujiyama A."/>
            <person name="Inagaki F."/>
            <person name="Takami H."/>
        </authorList>
    </citation>
    <scope>NUCLEOTIDE SEQUENCE</scope>
    <source>
        <strain evidence="1">Expedition CK06-06</strain>
    </source>
</reference>
<organism evidence="1">
    <name type="scientific">marine sediment metagenome</name>
    <dbReference type="NCBI Taxonomy" id="412755"/>
    <lineage>
        <taxon>unclassified sequences</taxon>
        <taxon>metagenomes</taxon>
        <taxon>ecological metagenomes</taxon>
    </lineage>
</organism>
<feature type="non-terminal residue" evidence="1">
    <location>
        <position position="1"/>
    </location>
</feature>
<proteinExistence type="predicted"/>
<sequence length="54" mass="5894">GVSLLGNNHIYFKKNLGILGGGWGHEDWLPGLNSLQTIPIILPSTIHSCKKKNL</sequence>
<gene>
    <name evidence="1" type="ORF">S01H4_59318</name>
</gene>
<evidence type="ECO:0000313" key="1">
    <source>
        <dbReference type="EMBL" id="GAH07529.1"/>
    </source>
</evidence>
<dbReference type="EMBL" id="BART01034769">
    <property type="protein sequence ID" value="GAH07529.1"/>
    <property type="molecule type" value="Genomic_DNA"/>
</dbReference>
<accession>X1DRE3</accession>
<name>X1DRE3_9ZZZZ</name>
<protein>
    <submittedName>
        <fullName evidence="1">Uncharacterized protein</fullName>
    </submittedName>
</protein>